<name>A0A1Y2FWH8_9BASI</name>
<feature type="non-terminal residue" evidence="3">
    <location>
        <position position="1"/>
    </location>
</feature>
<dbReference type="PANTHER" id="PTHR10067">
    <property type="entry name" value="PHOSPHATIDYLSERINE DECARBOXYLASE"/>
    <property type="match status" value="1"/>
</dbReference>
<evidence type="ECO:0000256" key="2">
    <source>
        <dbReference type="ARBA" id="ARBA00023239"/>
    </source>
</evidence>
<keyword evidence="4" id="KW-1185">Reference proteome</keyword>
<dbReference type="InterPro" id="IPR003817">
    <property type="entry name" value="PS_Dcarbxylase"/>
</dbReference>
<protein>
    <submittedName>
        <fullName evidence="3">Phosphatidylserine decarboxylase-domain-containing protein</fullName>
    </submittedName>
</protein>
<keyword evidence="1" id="KW-0210">Decarboxylase</keyword>
<dbReference type="STRING" id="106004.A0A1Y2FWH8"/>
<dbReference type="OrthoDB" id="5973539at2759"/>
<proteinExistence type="predicted"/>
<dbReference type="Pfam" id="PF02666">
    <property type="entry name" value="PS_Dcarbxylase"/>
    <property type="match status" value="1"/>
</dbReference>
<sequence>FAVDCSELLEPNLAMYRTLNEFFFRKLRPSARPIASPSDPTVISSSADCRLTVYSDVESAQEFWIKGRNFSLVDLLQDDDMANYFEGGEIACFRLAPKDYHRYHSPVDAVVGPTKFIHGEYLTVNPTVVNNASLDVFTTNKRDGEPSTDGPPTIVAFVQIGAMLVGSIRQTARQGAQVQRGDELGYFGESRKRADHTSVLHSSNRAYSVALLAAYGGSTIVAVFPRRSVRWDQDLLTNSKVPVETLVKVSGLFLYDRAVKSKPSSAYNNLFHRAGWREDWRLAVREGEFLTAGEAMVGVEVHYRCVLLHDLEEGRRIVEMRSWIGLGPAGAETNLTSAPNAICPSSFCW</sequence>
<dbReference type="GO" id="GO:0004609">
    <property type="term" value="F:phosphatidylserine decarboxylase activity"/>
    <property type="evidence" value="ECO:0007669"/>
    <property type="project" value="InterPro"/>
</dbReference>
<dbReference type="AlphaFoldDB" id="A0A1Y2FWH8"/>
<evidence type="ECO:0000313" key="4">
    <source>
        <dbReference type="Proteomes" id="UP000193467"/>
    </source>
</evidence>
<evidence type="ECO:0000313" key="3">
    <source>
        <dbReference type="EMBL" id="ORY88387.1"/>
    </source>
</evidence>
<dbReference type="EMBL" id="MCGR01000010">
    <property type="protein sequence ID" value="ORY88387.1"/>
    <property type="molecule type" value="Genomic_DNA"/>
</dbReference>
<dbReference type="GO" id="GO:0008654">
    <property type="term" value="P:phospholipid biosynthetic process"/>
    <property type="evidence" value="ECO:0007669"/>
    <property type="project" value="InterPro"/>
</dbReference>
<evidence type="ECO:0000256" key="1">
    <source>
        <dbReference type="ARBA" id="ARBA00022793"/>
    </source>
</evidence>
<accession>A0A1Y2FWH8</accession>
<organism evidence="3 4">
    <name type="scientific">Leucosporidium creatinivorum</name>
    <dbReference type="NCBI Taxonomy" id="106004"/>
    <lineage>
        <taxon>Eukaryota</taxon>
        <taxon>Fungi</taxon>
        <taxon>Dikarya</taxon>
        <taxon>Basidiomycota</taxon>
        <taxon>Pucciniomycotina</taxon>
        <taxon>Microbotryomycetes</taxon>
        <taxon>Leucosporidiales</taxon>
        <taxon>Leucosporidium</taxon>
    </lineage>
</organism>
<comment type="caution">
    <text evidence="3">The sequence shown here is derived from an EMBL/GenBank/DDBJ whole genome shotgun (WGS) entry which is preliminary data.</text>
</comment>
<reference evidence="3 4" key="1">
    <citation type="submission" date="2016-07" db="EMBL/GenBank/DDBJ databases">
        <title>Pervasive Adenine N6-methylation of Active Genes in Fungi.</title>
        <authorList>
            <consortium name="DOE Joint Genome Institute"/>
            <person name="Mondo S.J."/>
            <person name="Dannebaum R.O."/>
            <person name="Kuo R.C."/>
            <person name="Labutti K."/>
            <person name="Haridas S."/>
            <person name="Kuo A."/>
            <person name="Salamov A."/>
            <person name="Ahrendt S.R."/>
            <person name="Lipzen A."/>
            <person name="Sullivan W."/>
            <person name="Andreopoulos W.B."/>
            <person name="Clum A."/>
            <person name="Lindquist E."/>
            <person name="Daum C."/>
            <person name="Ramamoorthy G.K."/>
            <person name="Gryganskyi A."/>
            <person name="Culley D."/>
            <person name="Magnuson J.K."/>
            <person name="James T.Y."/>
            <person name="O'Malley M.A."/>
            <person name="Stajich J.E."/>
            <person name="Spatafora J.W."/>
            <person name="Visel A."/>
            <person name="Grigoriev I.V."/>
        </authorList>
    </citation>
    <scope>NUCLEOTIDE SEQUENCE [LARGE SCALE GENOMIC DNA]</scope>
    <source>
        <strain evidence="3 4">62-1032</strain>
    </source>
</reference>
<dbReference type="InParanoid" id="A0A1Y2FWH8"/>
<gene>
    <name evidence="3" type="ORF">BCR35DRAFT_337334</name>
</gene>
<keyword evidence="2" id="KW-0456">Lyase</keyword>
<dbReference type="PANTHER" id="PTHR10067:SF17">
    <property type="entry name" value="PHOSPHATIDYLSERINE DECARBOXYLASE PROENZYME 2"/>
    <property type="match status" value="1"/>
</dbReference>
<dbReference type="Proteomes" id="UP000193467">
    <property type="component" value="Unassembled WGS sequence"/>
</dbReference>